<dbReference type="SUPFAM" id="SSF56925">
    <property type="entry name" value="OMPA-like"/>
    <property type="match status" value="1"/>
</dbReference>
<accession>A0A7W7K1H1</accession>
<dbReference type="EMBL" id="JACHLN010000002">
    <property type="protein sequence ID" value="MBB4839279.1"/>
    <property type="molecule type" value="Genomic_DNA"/>
</dbReference>
<reference evidence="2 3" key="1">
    <citation type="submission" date="2020-08" db="EMBL/GenBank/DDBJ databases">
        <title>Functional genomics of gut bacteria from endangered species of beetles.</title>
        <authorList>
            <person name="Carlos-Shanley C."/>
        </authorList>
    </citation>
    <scope>NUCLEOTIDE SEQUENCE [LARGE SCALE GENOMIC DNA]</scope>
    <source>
        <strain evidence="2 3">S00224</strain>
    </source>
</reference>
<evidence type="ECO:0008006" key="4">
    <source>
        <dbReference type="Google" id="ProtNLM"/>
    </source>
</evidence>
<keyword evidence="3" id="KW-1185">Reference proteome</keyword>
<dbReference type="Proteomes" id="UP000575241">
    <property type="component" value="Unassembled WGS sequence"/>
</dbReference>
<protein>
    <recommendedName>
        <fullName evidence="4">Transferrin-binding protein B C-lobe/N-lobe beta barrel domain-containing protein</fullName>
    </recommendedName>
</protein>
<dbReference type="InterPro" id="IPR011250">
    <property type="entry name" value="OMP/PagP_B-barrel"/>
</dbReference>
<evidence type="ECO:0000313" key="3">
    <source>
        <dbReference type="Proteomes" id="UP000575241"/>
    </source>
</evidence>
<feature type="signal peptide" evidence="1">
    <location>
        <begin position="1"/>
        <end position="20"/>
    </location>
</feature>
<proteinExistence type="predicted"/>
<name>A0A7W7K1H1_9SPHN</name>
<feature type="chain" id="PRO_5031263723" description="Transferrin-binding protein B C-lobe/N-lobe beta barrel domain-containing protein" evidence="1">
    <location>
        <begin position="21"/>
        <end position="315"/>
    </location>
</feature>
<comment type="caution">
    <text evidence="2">The sequence shown here is derived from an EMBL/GenBank/DDBJ whole genome shotgun (WGS) entry which is preliminary data.</text>
</comment>
<organism evidence="2 3">
    <name type="scientific">Sphingomonas kyeonggiensis</name>
    <dbReference type="NCBI Taxonomy" id="1268553"/>
    <lineage>
        <taxon>Bacteria</taxon>
        <taxon>Pseudomonadati</taxon>
        <taxon>Pseudomonadota</taxon>
        <taxon>Alphaproteobacteria</taxon>
        <taxon>Sphingomonadales</taxon>
        <taxon>Sphingomonadaceae</taxon>
        <taxon>Sphingomonas</taxon>
    </lineage>
</organism>
<evidence type="ECO:0000313" key="2">
    <source>
        <dbReference type="EMBL" id="MBB4839279.1"/>
    </source>
</evidence>
<dbReference type="AlphaFoldDB" id="A0A7W7K1H1"/>
<dbReference type="PROSITE" id="PS51257">
    <property type="entry name" value="PROKAR_LIPOPROTEIN"/>
    <property type="match status" value="1"/>
</dbReference>
<sequence length="315" mass="32331">MRAIFVGAVCAVLAACNSGGGTPAPSPTPTATPSPTPTPATLLTLTSDQVFATASARVMNPYGPDFTYVPSSSLDSYGNTITFNYGVTGNYAINGDDTNPPAFPASSLVAGSDPVFASYNVSPTGDSNLLTLFRPGSANTRLALSYASYGILDDMRFFSSHYNRHYYRSFAYGLAAPLSGVPSTGNLAFASSVDGYWARLRTIDPINGYIALRLSGPVTMSVDYAARTVSLSMQLSGTDNNAGGLGTVALGTVQGTGNFSATSNTISGTLTGAGFTGSFSGSLFGPQATELGLAFRVTSTSPSQQDVAGVVVGKR</sequence>
<gene>
    <name evidence="2" type="ORF">HNP52_002348</name>
</gene>
<evidence type="ECO:0000256" key="1">
    <source>
        <dbReference type="SAM" id="SignalP"/>
    </source>
</evidence>
<dbReference type="RefSeq" id="WP_184167096.1">
    <property type="nucleotide sequence ID" value="NZ_JACHLN010000002.1"/>
</dbReference>
<dbReference type="Gene3D" id="2.40.160.90">
    <property type="match status" value="1"/>
</dbReference>
<keyword evidence="1" id="KW-0732">Signal</keyword>